<feature type="domain" description="2,6-dihydroxypyridine 3-monooxygenase substrate binding" evidence="1">
    <location>
        <begin position="169"/>
        <end position="297"/>
    </location>
</feature>
<dbReference type="InterPro" id="IPR053212">
    <property type="entry name" value="DHP_3-monooxygenase"/>
</dbReference>
<reference evidence="2 3" key="1">
    <citation type="submission" date="2019-11" db="EMBL/GenBank/DDBJ databases">
        <title>Draft Genome Sequences of Six Type Strains of the Genus Massilia.</title>
        <authorList>
            <person name="Miess H."/>
            <person name="Frediansyah A."/>
            <person name="Goeker M."/>
            <person name="Gross H."/>
        </authorList>
    </citation>
    <scope>NUCLEOTIDE SEQUENCE [LARGE SCALE GENOMIC DNA]</scope>
    <source>
        <strain evidence="2 3">DSM 17513</strain>
    </source>
</reference>
<dbReference type="SUPFAM" id="SSF54373">
    <property type="entry name" value="FAD-linked reductases, C-terminal domain"/>
    <property type="match status" value="1"/>
</dbReference>
<dbReference type="PANTHER" id="PTHR47469">
    <property type="entry name" value="MONOOXYGENASE-LIKE"/>
    <property type="match status" value="1"/>
</dbReference>
<evidence type="ECO:0000313" key="3">
    <source>
        <dbReference type="Proteomes" id="UP000431684"/>
    </source>
</evidence>
<dbReference type="AlphaFoldDB" id="A0A6I3XPK8"/>
<dbReference type="Gene3D" id="3.30.9.60">
    <property type="match status" value="1"/>
</dbReference>
<evidence type="ECO:0000313" key="2">
    <source>
        <dbReference type="EMBL" id="MUI13715.1"/>
    </source>
</evidence>
<dbReference type="OrthoDB" id="8591538at2"/>
<sequence length="383" mass="41643">MNKEAKTDGRKAVVIGGSIGGLTTAALLRREGWDVEVFERSPSDLSGRGGGLVLQGDMLRALHQADIGWHGTPGVTTVDRIFLDQDDNVIRRLHMPQTQTSWNALYGVLWDAQPAVHAGLALTVYEQRSDMVIAQLTDGREVRADLLVGADGARSKVRRQMFPDLLPRYAGYVAWRGLIPETELPEALRDRLDHTFVFQEGERHMFLTYPVPGTDGATGFGQRRWNWVWYRPVAAGAMLHAILTDRDGQRHEASLPPGAMTRETAHGLRAEAGSILAPSLRALVEATAQPFVQAIVDLQAPVLRDGRVLLLGDAAAVIRPHTASGTGKAAADAMALAHALREGYSDSRLGAWERVRLAAARELGQWGVELGAGIMGSRSHTNP</sequence>
<dbReference type="SUPFAM" id="SSF51905">
    <property type="entry name" value="FAD/NAD(P)-binding domain"/>
    <property type="match status" value="1"/>
</dbReference>
<proteinExistence type="predicted"/>
<gene>
    <name evidence="2" type="ORF">GJV26_14775</name>
</gene>
<comment type="caution">
    <text evidence="2">The sequence shown here is derived from an EMBL/GenBank/DDBJ whole genome shotgun (WGS) entry which is preliminary data.</text>
</comment>
<dbReference type="PRINTS" id="PR00420">
    <property type="entry name" value="RNGMNOXGNASE"/>
</dbReference>
<dbReference type="Pfam" id="PF13450">
    <property type="entry name" value="NAD_binding_8"/>
    <property type="match status" value="1"/>
</dbReference>
<protein>
    <submittedName>
        <fullName evidence="2">NAD(P)-binding protein</fullName>
    </submittedName>
</protein>
<accession>A0A6I3XPK8</accession>
<name>A0A6I3XPK8_9BURK</name>
<dbReference type="Proteomes" id="UP000431684">
    <property type="component" value="Unassembled WGS sequence"/>
</dbReference>
<dbReference type="EMBL" id="WNWM01000002">
    <property type="protein sequence ID" value="MUI13715.1"/>
    <property type="molecule type" value="Genomic_DNA"/>
</dbReference>
<organism evidence="2 3">
    <name type="scientific">Pseudoduganella dura</name>
    <dbReference type="NCBI Taxonomy" id="321982"/>
    <lineage>
        <taxon>Bacteria</taxon>
        <taxon>Pseudomonadati</taxon>
        <taxon>Pseudomonadota</taxon>
        <taxon>Betaproteobacteria</taxon>
        <taxon>Burkholderiales</taxon>
        <taxon>Oxalobacteraceae</taxon>
        <taxon>Telluria group</taxon>
        <taxon>Pseudoduganella</taxon>
    </lineage>
</organism>
<evidence type="ECO:0000259" key="1">
    <source>
        <dbReference type="Pfam" id="PF22607"/>
    </source>
</evidence>
<dbReference type="PANTHER" id="PTHR47469:SF2">
    <property type="entry name" value="OS06G0597600 PROTEIN"/>
    <property type="match status" value="1"/>
</dbReference>
<dbReference type="Gene3D" id="3.50.50.60">
    <property type="entry name" value="FAD/NAD(P)-binding domain"/>
    <property type="match status" value="1"/>
</dbReference>
<dbReference type="RefSeq" id="WP_155709475.1">
    <property type="nucleotide sequence ID" value="NZ_BMWU01000001.1"/>
</dbReference>
<dbReference type="InterPro" id="IPR054707">
    <property type="entry name" value="DhpH_subs-bd"/>
</dbReference>
<dbReference type="NCBIfam" id="NF005566">
    <property type="entry name" value="PRK07236.1"/>
    <property type="match status" value="1"/>
</dbReference>
<keyword evidence="3" id="KW-1185">Reference proteome</keyword>
<dbReference type="Pfam" id="PF22607">
    <property type="entry name" value="FAD_binding-like"/>
    <property type="match status" value="1"/>
</dbReference>
<dbReference type="InterPro" id="IPR036188">
    <property type="entry name" value="FAD/NAD-bd_sf"/>
</dbReference>